<reference evidence="4 5" key="1">
    <citation type="submission" date="2018-06" db="EMBL/GenBank/DDBJ databases">
        <authorList>
            <consortium name="Pathogen Informatics"/>
            <person name="Doyle S."/>
        </authorList>
    </citation>
    <scope>NUCLEOTIDE SEQUENCE [LARGE SCALE GENOMIC DNA]</scope>
    <source>
        <strain evidence="4 5">NCTC10738</strain>
    </source>
</reference>
<feature type="compositionally biased region" description="Basic and acidic residues" evidence="1">
    <location>
        <begin position="80"/>
        <end position="90"/>
    </location>
</feature>
<evidence type="ECO:0000313" key="3">
    <source>
        <dbReference type="EMBL" id="BCV44838.1"/>
    </source>
</evidence>
<dbReference type="Pfam" id="PF11871">
    <property type="entry name" value="DUF3391"/>
    <property type="match status" value="1"/>
</dbReference>
<dbReference type="InterPro" id="IPR003607">
    <property type="entry name" value="HD/PDEase_dom"/>
</dbReference>
<dbReference type="Proteomes" id="UP000825078">
    <property type="component" value="Chromosome"/>
</dbReference>
<dbReference type="SMART" id="SM00471">
    <property type="entry name" value="HDc"/>
    <property type="match status" value="1"/>
</dbReference>
<dbReference type="SUPFAM" id="SSF109604">
    <property type="entry name" value="HD-domain/PDEase-like"/>
    <property type="match status" value="1"/>
</dbReference>
<dbReference type="PANTHER" id="PTHR43155:SF2">
    <property type="entry name" value="CYCLIC DI-GMP PHOSPHODIESTERASE PA4108"/>
    <property type="match status" value="1"/>
</dbReference>
<dbReference type="PANTHER" id="PTHR43155">
    <property type="entry name" value="CYCLIC DI-GMP PHOSPHODIESTERASE PA4108-RELATED"/>
    <property type="match status" value="1"/>
</dbReference>
<accession>A0A380BZ98</accession>
<dbReference type="Proteomes" id="UP000254069">
    <property type="component" value="Unassembled WGS sequence"/>
</dbReference>
<feature type="region of interest" description="Disordered" evidence="1">
    <location>
        <begin position="72"/>
        <end position="92"/>
    </location>
</feature>
<evidence type="ECO:0000256" key="1">
    <source>
        <dbReference type="SAM" id="MobiDB-lite"/>
    </source>
</evidence>
<proteinExistence type="predicted"/>
<protein>
    <submittedName>
        <fullName evidence="4">Cyclic di-GMP phosphodiesterase response regulator RpfG</fullName>
        <ecNumber evidence="4">3.1.4.52</ecNumber>
    </submittedName>
    <submittedName>
        <fullName evidence="3">Phosphohydrolase</fullName>
    </submittedName>
</protein>
<evidence type="ECO:0000313" key="5">
    <source>
        <dbReference type="Proteomes" id="UP000254069"/>
    </source>
</evidence>
<reference evidence="3" key="2">
    <citation type="submission" date="2021-05" db="EMBL/GenBank/DDBJ databases">
        <title>Molecular characterization for Shewanella algae harboring chromosomal blaOXA-55-like strains isolated from clinical and environment sample.</title>
        <authorList>
            <person name="Ohama Y."/>
            <person name="Aoki K."/>
            <person name="Harada S."/>
            <person name="Moriya K."/>
            <person name="Ishii Y."/>
            <person name="Tateda K."/>
        </authorList>
    </citation>
    <scope>NUCLEOTIDE SEQUENCE</scope>
    <source>
        <strain evidence="3">TUM17379</strain>
    </source>
</reference>
<name>A0A380BZ98_9GAMM</name>
<dbReference type="EMBL" id="UGYO01000002">
    <property type="protein sequence ID" value="SUJ09836.1"/>
    <property type="molecule type" value="Genomic_DNA"/>
</dbReference>
<dbReference type="NCBIfam" id="TIGR00277">
    <property type="entry name" value="HDIG"/>
    <property type="match status" value="1"/>
</dbReference>
<dbReference type="EMBL" id="AP024613">
    <property type="protein sequence ID" value="BCV44838.1"/>
    <property type="molecule type" value="Genomic_DNA"/>
</dbReference>
<dbReference type="GO" id="GO:0071111">
    <property type="term" value="F:cyclic-guanylate-specific phosphodiesterase activity"/>
    <property type="evidence" value="ECO:0007669"/>
    <property type="project" value="UniProtKB-EC"/>
</dbReference>
<keyword evidence="4" id="KW-0378">Hydrolase</keyword>
<feature type="domain" description="HD-GYP" evidence="2">
    <location>
        <begin position="133"/>
        <end position="331"/>
    </location>
</feature>
<dbReference type="InterPro" id="IPR006675">
    <property type="entry name" value="HDIG_dom"/>
</dbReference>
<dbReference type="Pfam" id="PF13487">
    <property type="entry name" value="HD_5"/>
    <property type="match status" value="1"/>
</dbReference>
<dbReference type="PROSITE" id="PS51832">
    <property type="entry name" value="HD_GYP"/>
    <property type="match status" value="1"/>
</dbReference>
<dbReference type="AlphaFoldDB" id="A0A380BZ98"/>
<dbReference type="RefSeq" id="WP_028779362.1">
    <property type="nucleotide sequence ID" value="NZ_AP024610.1"/>
</dbReference>
<accession>A0A3G4UMF0</accession>
<dbReference type="CDD" id="cd00077">
    <property type="entry name" value="HDc"/>
    <property type="match status" value="1"/>
</dbReference>
<sequence length="402" mass="44333">MAKAERIHLPLSRLQTGITVKLPLSWTDHPFLFNRIEIKDASQIEMIRNLGVPYVILLSDEELLNDVIEEEDEAQQATEQTKDNKPDPKASARKAIRKSQGRFLNAINDSRTVVSKLVSDPEGAVREASALVELMLEHLLESDNPKLALVSSGEGAPSVTQHGISVAVLALMIGHSLELSKDKLRDIALGALLHDIGKLKVPDAIRRKRGPLSPHESNFLSMHPNFGYDMLKRSGLFGNEVLHIVMHHHEFIDGSGYPDGLKLAKLPLTTQIVALANDYDSQLARQEMVSPQIALGYLFKNRVGQHQEQLISALVKVLGIYPPGTLVSLSDNSVGKVMMTTAEVRQPQVWACKRDGSEPKLRFLMDEEVSVEAVLKSDELTEGASKTLQTGASISFYFSALE</sequence>
<dbReference type="InterPro" id="IPR037522">
    <property type="entry name" value="HD_GYP_dom"/>
</dbReference>
<gene>
    <name evidence="4" type="primary">rpfG_6</name>
    <name evidence="4" type="ORF">NCTC10738_04225</name>
    <name evidence="3" type="ORF">TUM17379_18560</name>
</gene>
<organism evidence="4 5">
    <name type="scientific">Shewanella algae</name>
    <dbReference type="NCBI Taxonomy" id="38313"/>
    <lineage>
        <taxon>Bacteria</taxon>
        <taxon>Pseudomonadati</taxon>
        <taxon>Pseudomonadota</taxon>
        <taxon>Gammaproteobacteria</taxon>
        <taxon>Alteromonadales</taxon>
        <taxon>Shewanellaceae</taxon>
        <taxon>Shewanella</taxon>
    </lineage>
</organism>
<dbReference type="EC" id="3.1.4.52" evidence="4"/>
<keyword evidence="5" id="KW-1185">Reference proteome</keyword>
<evidence type="ECO:0000259" key="2">
    <source>
        <dbReference type="PROSITE" id="PS51832"/>
    </source>
</evidence>
<evidence type="ECO:0000313" key="4">
    <source>
        <dbReference type="EMBL" id="SUJ09836.1"/>
    </source>
</evidence>
<dbReference type="Gene3D" id="1.10.3210.10">
    <property type="entry name" value="Hypothetical protein af1432"/>
    <property type="match status" value="1"/>
</dbReference>
<dbReference type="InterPro" id="IPR021812">
    <property type="entry name" value="DUF3391"/>
</dbReference>